<dbReference type="NCBIfam" id="TIGR01785">
    <property type="entry name" value="TonB-hemin"/>
    <property type="match status" value="1"/>
</dbReference>
<dbReference type="PANTHER" id="PTHR30069">
    <property type="entry name" value="TONB-DEPENDENT OUTER MEMBRANE RECEPTOR"/>
    <property type="match status" value="1"/>
</dbReference>
<evidence type="ECO:0000256" key="9">
    <source>
        <dbReference type="ARBA" id="ARBA00023237"/>
    </source>
</evidence>
<feature type="chain" id="PRO_5045857552" evidence="12">
    <location>
        <begin position="25"/>
        <end position="672"/>
    </location>
</feature>
<keyword evidence="4 10" id="KW-1134">Transmembrane beta strand</keyword>
<evidence type="ECO:0000259" key="13">
    <source>
        <dbReference type="Pfam" id="PF00593"/>
    </source>
</evidence>
<organism evidence="15 16">
    <name type="scientific">Vitreoscilla massiliensis</name>
    <dbReference type="NCBI Taxonomy" id="1689272"/>
    <lineage>
        <taxon>Bacteria</taxon>
        <taxon>Pseudomonadati</taxon>
        <taxon>Pseudomonadota</taxon>
        <taxon>Betaproteobacteria</taxon>
        <taxon>Neisseriales</taxon>
        <taxon>Neisseriaceae</taxon>
        <taxon>Vitreoscilla</taxon>
    </lineage>
</organism>
<comment type="subcellular location">
    <subcellularLocation>
        <location evidence="1 10">Cell outer membrane</location>
        <topology evidence="1 10">Multi-pass membrane protein</topology>
    </subcellularLocation>
</comment>
<keyword evidence="8 15" id="KW-0675">Receptor</keyword>
<evidence type="ECO:0000256" key="6">
    <source>
        <dbReference type="ARBA" id="ARBA00023077"/>
    </source>
</evidence>
<evidence type="ECO:0000256" key="8">
    <source>
        <dbReference type="ARBA" id="ARBA00023170"/>
    </source>
</evidence>
<dbReference type="InterPro" id="IPR037066">
    <property type="entry name" value="Plug_dom_sf"/>
</dbReference>
<keyword evidence="5 10" id="KW-0812">Transmembrane</keyword>
<evidence type="ECO:0000256" key="11">
    <source>
        <dbReference type="RuleBase" id="RU003357"/>
    </source>
</evidence>
<keyword evidence="12" id="KW-0732">Signal</keyword>
<evidence type="ECO:0000256" key="2">
    <source>
        <dbReference type="ARBA" id="ARBA00009810"/>
    </source>
</evidence>
<dbReference type="Gene3D" id="2.40.170.20">
    <property type="entry name" value="TonB-dependent receptor, beta-barrel domain"/>
    <property type="match status" value="1"/>
</dbReference>
<evidence type="ECO:0000256" key="3">
    <source>
        <dbReference type="ARBA" id="ARBA00022448"/>
    </source>
</evidence>
<dbReference type="CDD" id="cd01347">
    <property type="entry name" value="ligand_gated_channel"/>
    <property type="match status" value="1"/>
</dbReference>
<dbReference type="PANTHER" id="PTHR30069:SF41">
    <property type="entry name" value="HEME_HEMOPEXIN UTILIZATION PROTEIN C"/>
    <property type="match status" value="1"/>
</dbReference>
<dbReference type="Proteomes" id="UP000832011">
    <property type="component" value="Chromosome"/>
</dbReference>
<name>A0ABY4DZT4_9NEIS</name>
<proteinExistence type="inferred from homology"/>
<keyword evidence="16" id="KW-1185">Reference proteome</keyword>
<feature type="signal peptide" evidence="12">
    <location>
        <begin position="1"/>
        <end position="24"/>
    </location>
</feature>
<evidence type="ECO:0000256" key="5">
    <source>
        <dbReference type="ARBA" id="ARBA00022692"/>
    </source>
</evidence>
<gene>
    <name evidence="15" type="ORF">LVJ82_16355</name>
</gene>
<dbReference type="SUPFAM" id="SSF56935">
    <property type="entry name" value="Porins"/>
    <property type="match status" value="1"/>
</dbReference>
<keyword evidence="6 11" id="KW-0798">TonB box</keyword>
<accession>A0ABY4DZT4</accession>
<evidence type="ECO:0000259" key="14">
    <source>
        <dbReference type="Pfam" id="PF07715"/>
    </source>
</evidence>
<dbReference type="InterPro" id="IPR039426">
    <property type="entry name" value="TonB-dep_rcpt-like"/>
</dbReference>
<feature type="domain" description="TonB-dependent receptor plug" evidence="14">
    <location>
        <begin position="43"/>
        <end position="143"/>
    </location>
</feature>
<evidence type="ECO:0000256" key="7">
    <source>
        <dbReference type="ARBA" id="ARBA00023136"/>
    </source>
</evidence>
<evidence type="ECO:0000256" key="1">
    <source>
        <dbReference type="ARBA" id="ARBA00004571"/>
    </source>
</evidence>
<dbReference type="Gene3D" id="2.170.130.10">
    <property type="entry name" value="TonB-dependent receptor, plug domain"/>
    <property type="match status" value="1"/>
</dbReference>
<dbReference type="PROSITE" id="PS52016">
    <property type="entry name" value="TONB_DEPENDENT_REC_3"/>
    <property type="match status" value="1"/>
</dbReference>
<comment type="similarity">
    <text evidence="2 10 11">Belongs to the TonB-dependent receptor family.</text>
</comment>
<evidence type="ECO:0000256" key="10">
    <source>
        <dbReference type="PROSITE-ProRule" id="PRU01360"/>
    </source>
</evidence>
<dbReference type="InterPro" id="IPR036942">
    <property type="entry name" value="Beta-barrel_TonB_sf"/>
</dbReference>
<sequence length="672" mass="74140">MPQLNTPLRPIALLLLGLSSFAHAAEADSDADTELSAITVTANQSPSQVGTDKIHVRQADSIRDVLRDIPGVYVGGTNNMNQQIQVRGVGESGLNISIDGARQLGTIFHHNGRTLIDADLLKRVNVDVGSHSVTSGMGALGGAVQFTTVSATDMLQDGAAFGGKVKSSYATNNNQWQNSVMLYGKPVDSLDVLGYVNYKSMNLGESGDGRPLGGDGKEVDYLVKAGWQITPNQKITVSAERNDLSGLYPARLEFPHNDLPGSQYVPLIHQTYQRDTQTLGYEYAPGNDWIDLSAKIYRSKTMLDNGKDHARFVNNQWLNWLAKLEIETVGATLKNTSHFDTGRANHALNIGYEFYDTDNSKTDARTGQYSQGESGRLHSLYVEDKIAVGNFSLTPGLRYDHYTLENPSTGEKTYDRYSKALEAAYQFDSGFKAYVAYADLFRAPDTMNAMFLSYANNTNLNDLQPETGHTSEIGLSYNRSGLLGDDELNLQTKLFRSDYDNIIAVSGPQNRLSRKNIGSGRIDGFEASAQYRYQNLRANVGFSKSDIDLYDIDPANKEPGNNTAIGRNMGAKWNLSLAYDWTGTGISAQWDSVFQRRYTSHNVEKPGYGVSDISVHWKPQSGSLKGLKTSFGVYNVFDKFYVSQSARQQSLQVPIPDYEMGRNVKATVAYRF</sequence>
<dbReference type="InterPro" id="IPR011276">
    <property type="entry name" value="TonB_haem/Hb_rcpt"/>
</dbReference>
<protein>
    <submittedName>
        <fullName evidence="15">TonB-dependent receptor</fullName>
    </submittedName>
</protein>
<dbReference type="RefSeq" id="WP_058357329.1">
    <property type="nucleotide sequence ID" value="NZ_CABKVG010000010.1"/>
</dbReference>
<dbReference type="Pfam" id="PF00593">
    <property type="entry name" value="TonB_dep_Rec_b-barrel"/>
    <property type="match status" value="1"/>
</dbReference>
<evidence type="ECO:0000313" key="15">
    <source>
        <dbReference type="EMBL" id="UOO88996.1"/>
    </source>
</evidence>
<dbReference type="InterPro" id="IPR012910">
    <property type="entry name" value="Plug_dom"/>
</dbReference>
<evidence type="ECO:0000313" key="16">
    <source>
        <dbReference type="Proteomes" id="UP000832011"/>
    </source>
</evidence>
<keyword evidence="7 10" id="KW-0472">Membrane</keyword>
<keyword evidence="9 10" id="KW-0998">Cell outer membrane</keyword>
<reference evidence="15 16" key="1">
    <citation type="journal article" date="2022" name="Res Sq">
        <title>Evolution of multicellular longitudinally dividing oral cavity symbionts (Neisseriaceae).</title>
        <authorList>
            <person name="Nyongesa S."/>
            <person name="Weber P."/>
            <person name="Bernet E."/>
            <person name="Pullido F."/>
            <person name="Nieckarz M."/>
            <person name="Delaby M."/>
            <person name="Nieves C."/>
            <person name="Viehboeck T."/>
            <person name="Krause N."/>
            <person name="Rivera-Millot A."/>
            <person name="Nakamura A."/>
            <person name="Vischer N."/>
            <person name="VanNieuwenhze M."/>
            <person name="Brun Y."/>
            <person name="Cava F."/>
            <person name="Bulgheresi S."/>
            <person name="Veyrier F."/>
        </authorList>
    </citation>
    <scope>NUCLEOTIDE SEQUENCE [LARGE SCALE GENOMIC DNA]</scope>
    <source>
        <strain evidence="15 16">SN4</strain>
    </source>
</reference>
<dbReference type="Pfam" id="PF07715">
    <property type="entry name" value="Plug"/>
    <property type="match status" value="1"/>
</dbReference>
<evidence type="ECO:0000256" key="4">
    <source>
        <dbReference type="ARBA" id="ARBA00022452"/>
    </source>
</evidence>
<evidence type="ECO:0000256" key="12">
    <source>
        <dbReference type="SAM" id="SignalP"/>
    </source>
</evidence>
<dbReference type="EMBL" id="CP091511">
    <property type="protein sequence ID" value="UOO88996.1"/>
    <property type="molecule type" value="Genomic_DNA"/>
</dbReference>
<feature type="domain" description="TonB-dependent receptor-like beta-barrel" evidence="13">
    <location>
        <begin position="227"/>
        <end position="636"/>
    </location>
</feature>
<keyword evidence="3 10" id="KW-0813">Transport</keyword>
<dbReference type="InterPro" id="IPR000531">
    <property type="entry name" value="Beta-barrel_TonB"/>
</dbReference>